<dbReference type="VEuPathDB" id="VectorBase:SCAU009314"/>
<dbReference type="Gene3D" id="2.60.40.10">
    <property type="entry name" value="Immunoglobulins"/>
    <property type="match status" value="1"/>
</dbReference>
<dbReference type="Pfam" id="PF24501">
    <property type="entry name" value="Ig_TMEM131L_5"/>
    <property type="match status" value="1"/>
</dbReference>
<feature type="signal peptide" evidence="8">
    <location>
        <begin position="1"/>
        <end position="23"/>
    </location>
</feature>
<protein>
    <submittedName>
        <fullName evidence="13">Uncharacterized protein</fullName>
    </submittedName>
</protein>
<evidence type="ECO:0000256" key="1">
    <source>
        <dbReference type="ARBA" id="ARBA00004479"/>
    </source>
</evidence>
<dbReference type="InterPro" id="IPR055437">
    <property type="entry name" value="TMEM131L_Ig_5"/>
</dbReference>
<evidence type="ECO:0000256" key="3">
    <source>
        <dbReference type="ARBA" id="ARBA00022692"/>
    </source>
</evidence>
<feature type="region of interest" description="Disordered" evidence="7">
    <location>
        <begin position="1274"/>
        <end position="1305"/>
    </location>
</feature>
<feature type="region of interest" description="Disordered" evidence="7">
    <location>
        <begin position="280"/>
        <end position="308"/>
    </location>
</feature>
<evidence type="ECO:0000256" key="6">
    <source>
        <dbReference type="ARBA" id="ARBA00023136"/>
    </source>
</evidence>
<evidence type="ECO:0000256" key="4">
    <source>
        <dbReference type="ARBA" id="ARBA00022729"/>
    </source>
</evidence>
<dbReference type="Pfam" id="PF24495">
    <property type="entry name" value="Ig_TMEM131_2"/>
    <property type="match status" value="1"/>
</dbReference>
<keyword evidence="14" id="KW-1185">Reference proteome</keyword>
<feature type="compositionally biased region" description="Acidic residues" evidence="7">
    <location>
        <begin position="289"/>
        <end position="299"/>
    </location>
</feature>
<sequence>MFSYHRLWLSMLVLAFLTTTMCGFANNDMEILESTTADLKHDGHHLDTQATANLKDITDAGGGGEPEGGGGIASDLDMERLDRLRFEPSHLDFGVWSVGTVQSHTVTLINQNRNHSVYLSSVYVGKTPAFYSSLFEAKTVPPNGNTTFNVVFLPREQGAVSTSLHIHTSFGKLLLMVRGEGRECPYRLKPLVGIRAPLNATLMPMIHMYNPHEKTLQILEIYSSGGQFQLELPSGDPEAPQGLWQIPPYSTKPIIRIRFQGYLAGNYSAYIRIKISEPMDNKHPQESKDYDEDYEEEVDQSSATTPPHRKEQVLVIPVEFEILPDYGLYAENPVLEFGYIAIGEGATATKPIEQKLSLRHSKGHLEADNLKFESITPISGVTLKPTADIETLTIYPEDIINPVTILNEKLKLVLKDTTTMSSSAAAATAAAFTYHNVELIIRAHIFKGSLHYDANSTVFLDHKINSSIDDQSMGDQAAQEEPIKNGEEHESMLGEHKVGDDEDSGKQRHIVLRNDFQVPLVVYNVTTTTQNDSLSKLSLQLIHQPLEKDNQQLGQLVLQPGLTLDLLVAFRLAKRKQQQKQEDKGEEEQQEDLKDLTRNYKTAIYVYTNITNFEIPIVISSTRLFVTTQTQSIWRSNNSVYTKELQLSSVPLREISQQGYVILQNPNAIPIQLSDWNIEKAPGIYFSATFVGFIRAAAINKSNDYSVDLEKFDYKLDSGIEASGGAAVFSIRLQPYTSELRTTYLRIATPYENLTIAVKFSIALGKLEVDQEKLHFANCFPGKICSSELSIRSTFKQAIQMKYINFTDPGLSFEDKNSHGSKLAANSVTTVGRIFFEPSALCETRCYIPEYTDESSVFPSTHSNAINSINMPHFDELELRRRTELYRQFKYYFQNLDFTMTTKAMQHFQLNLMIEIQWPKLVTSRQVLPTIEVNKTQVFEVKISNPSDRPILIDYLLADPRLAKQTQISLPLEVIILTPSCYLTDKPVFSMVTPAPKKPILIPGLTSIKVPIQFKASSLGNYCTLLHIRNNLTLYEGIWISAKAVQSQFRLGNRKPGSPTPLLFDISEQQISAACSTKEESFEKQTTHPQVFSRRVFTARNSGELPIWVDSFWIGDQPCMGYGFQIMNCSSFELKANSSKVIEILFQTDFTVTRMEKTLTLKTNLTYAVTYMLVAQLPSKGMEKCTALLPRPPWEEKIRNATIVMLMITFVLVVIAVHIDYGNIMYTQATIYGAREKSRIHPTFNLRNIAMRSTNQNFNEFAEAEGIEMAQRNKTGLRKRNSGSKSQKASNGESSPPTSSMPSSFAALPNLTLAEMVSWTFGNKTTKKSSKTNKAKEFTNNTTTSTITAPATATSASYNGSNATSFEAKVPKSKCNEKLLIDKMDDDVKKVLPNKKPVKIVEKSFAAIKISGEEQNKTNKDEVVLTATEKELKREKSHLTKTPSPKAQEVLPVAKEQHRKQFETPCETGSNTSQVELLLSSSPHVTPPPALNQQTNSKSNTLSLLITPMAEITNQQIPHKEALAANGRKLGKTPGRERRKQSAQNTSPATSSCSSASTSSSLGSLTQQPVASTSKRYERKTKNKAMNSLKFSPLNSHATNSSLYVSHASMAAAANGHNDQTFNSDSLWDYNSQITFSDVLQQTQQFANSQAAALNASPSTLLNTDLMQHSSSLFDGSANVGPRSSPSTPPGLMQQNVVQFGKNLGMENSEITAALTPKRPIKPTASDLGPIGSKKSPSSTPPWETTNSAIPMPLPRPLNTTITSTSVPPLPYDLQTHNFGFNDLLTARQTIQQIASANSQQNQHQHQQQQQQQTQQAQQHEFDIAAKLRAIKAHEIMMVQLEQHLMLQQQQQQQQQYLNAINNNWPTANATPWTPFVNSNGNNLAACSNADIFVGGPSVSTPSATWRSTPAAMDSHYAVIQHLPLTPDAVAPGVSISSSSGISSTAATSLATNGGDSIPNTVAAASSSSSCTSNVNTVADNMPLFNLFGRDLSCLWDENWKKPSTQQQQSQKPNSKQD</sequence>
<accession>A0A1I8PM45</accession>
<feature type="domain" description="TMEM131 homolog sixth Ig-like" evidence="12">
    <location>
        <begin position="836"/>
        <end position="896"/>
    </location>
</feature>
<dbReference type="EnsemblMetazoa" id="SCAU009314-RA">
    <property type="protein sequence ID" value="SCAU009314-PA"/>
    <property type="gene ID" value="SCAU009314"/>
</dbReference>
<comment type="subcellular location">
    <subcellularLocation>
        <location evidence="1">Membrane</location>
        <topology evidence="1">Single-pass type I membrane protein</topology>
    </subcellularLocation>
</comment>
<feature type="compositionally biased region" description="Polar residues" evidence="7">
    <location>
        <begin position="1584"/>
        <end position="1593"/>
    </location>
</feature>
<feature type="region of interest" description="Disordered" evidence="7">
    <location>
        <begin position="1527"/>
        <end position="1593"/>
    </location>
</feature>
<dbReference type="PANTHER" id="PTHR22050">
    <property type="entry name" value="RW1 PROTEIN HOMOLOG"/>
    <property type="match status" value="1"/>
</dbReference>
<dbReference type="InterPro" id="IPR022113">
    <property type="entry name" value="TMEM131L_N"/>
</dbReference>
<organism evidence="13 14">
    <name type="scientific">Stomoxys calcitrans</name>
    <name type="common">Stable fly</name>
    <name type="synonym">Conops calcitrans</name>
    <dbReference type="NCBI Taxonomy" id="35570"/>
    <lineage>
        <taxon>Eukaryota</taxon>
        <taxon>Metazoa</taxon>
        <taxon>Ecdysozoa</taxon>
        <taxon>Arthropoda</taxon>
        <taxon>Hexapoda</taxon>
        <taxon>Insecta</taxon>
        <taxon>Pterygota</taxon>
        <taxon>Neoptera</taxon>
        <taxon>Endopterygota</taxon>
        <taxon>Diptera</taxon>
        <taxon>Brachycera</taxon>
        <taxon>Muscomorpha</taxon>
        <taxon>Muscoidea</taxon>
        <taxon>Muscidae</taxon>
        <taxon>Stomoxys</taxon>
    </lineage>
</organism>
<feature type="domain" description="TMEM131 second Ig-like" evidence="10">
    <location>
        <begin position="185"/>
        <end position="274"/>
    </location>
</feature>
<feature type="compositionally biased region" description="Low complexity" evidence="7">
    <location>
        <begin position="1294"/>
        <end position="1304"/>
    </location>
</feature>
<name>A0A1I8PM45_STOCA</name>
<proteinExistence type="inferred from homology"/>
<keyword evidence="5" id="KW-1133">Transmembrane helix</keyword>
<dbReference type="Proteomes" id="UP000095300">
    <property type="component" value="Unassembled WGS sequence"/>
</dbReference>
<feature type="chain" id="PRO_5009326875" evidence="8">
    <location>
        <begin position="24"/>
        <end position="2018"/>
    </location>
</feature>
<evidence type="ECO:0000313" key="14">
    <source>
        <dbReference type="Proteomes" id="UP000095300"/>
    </source>
</evidence>
<evidence type="ECO:0000259" key="9">
    <source>
        <dbReference type="Pfam" id="PF12371"/>
    </source>
</evidence>
<evidence type="ECO:0000256" key="2">
    <source>
        <dbReference type="ARBA" id="ARBA00006682"/>
    </source>
</evidence>
<feature type="region of interest" description="Disordered" evidence="7">
    <location>
        <begin position="1795"/>
        <end position="1818"/>
    </location>
</feature>
<dbReference type="InterPro" id="IPR039877">
    <property type="entry name" value="TMEM131-like"/>
</dbReference>
<dbReference type="InterPro" id="IPR013783">
    <property type="entry name" value="Ig-like_fold"/>
</dbReference>
<evidence type="ECO:0000313" key="13">
    <source>
        <dbReference type="EnsemblMetazoa" id="SCAU009314-PA"/>
    </source>
</evidence>
<dbReference type="KEGG" id="scac:106089400"/>
<evidence type="ECO:0000256" key="7">
    <source>
        <dbReference type="SAM" id="MobiDB-lite"/>
    </source>
</evidence>
<dbReference type="GO" id="GO:0016020">
    <property type="term" value="C:membrane"/>
    <property type="evidence" value="ECO:0007669"/>
    <property type="project" value="UniProtKB-SubCell"/>
</dbReference>
<feature type="region of interest" description="Disordered" evidence="7">
    <location>
        <begin position="1718"/>
        <end position="1754"/>
    </location>
</feature>
<evidence type="ECO:0000256" key="5">
    <source>
        <dbReference type="ARBA" id="ARBA00022989"/>
    </source>
</evidence>
<feature type="compositionally biased region" description="Polar residues" evidence="7">
    <location>
        <begin position="1735"/>
        <end position="1749"/>
    </location>
</feature>
<dbReference type="Pfam" id="PF12371">
    <property type="entry name" value="TMEM131_like_N"/>
    <property type="match status" value="1"/>
</dbReference>
<keyword evidence="6" id="KW-0472">Membrane</keyword>
<feature type="compositionally biased region" description="Polar residues" evidence="7">
    <location>
        <begin position="1283"/>
        <end position="1293"/>
    </location>
</feature>
<dbReference type="InterPro" id="IPR056311">
    <property type="entry name" value="TMEM131_Ig_2"/>
</dbReference>
<gene>
    <name evidence="13" type="primary">106089400</name>
</gene>
<feature type="compositionally biased region" description="Low complexity" evidence="7">
    <location>
        <begin position="1546"/>
        <end position="1566"/>
    </location>
</feature>
<dbReference type="Pfam" id="PF24505">
    <property type="entry name" value="Ig_TMEM131homol_6th"/>
    <property type="match status" value="1"/>
</dbReference>
<comment type="similarity">
    <text evidence="2">Belongs to the TMEM131 family.</text>
</comment>
<feature type="domain" description="Transmembrane protein 131-like N-terminal" evidence="9">
    <location>
        <begin position="85"/>
        <end position="168"/>
    </location>
</feature>
<feature type="domain" description="TMEM131L fifth Ig-like" evidence="11">
    <location>
        <begin position="1101"/>
        <end position="1165"/>
    </location>
</feature>
<dbReference type="InterPro" id="IPR057592">
    <property type="entry name" value="Ig_TMEM131H_6"/>
</dbReference>
<reference evidence="13" key="1">
    <citation type="submission" date="2020-05" db="UniProtKB">
        <authorList>
            <consortium name="EnsemblMetazoa"/>
        </authorList>
    </citation>
    <scope>IDENTIFICATION</scope>
    <source>
        <strain evidence="13">USDA</strain>
    </source>
</reference>
<evidence type="ECO:0000256" key="8">
    <source>
        <dbReference type="SAM" id="SignalP"/>
    </source>
</evidence>
<evidence type="ECO:0000259" key="10">
    <source>
        <dbReference type="Pfam" id="PF24495"/>
    </source>
</evidence>
<dbReference type="STRING" id="35570.A0A1I8PM45"/>
<evidence type="ECO:0000259" key="11">
    <source>
        <dbReference type="Pfam" id="PF24501"/>
    </source>
</evidence>
<keyword evidence="3" id="KW-0812">Transmembrane</keyword>
<dbReference type="PANTHER" id="PTHR22050:SF0">
    <property type="entry name" value="TRANSMEMBRANE PROTEIN 131 HOMOLOG"/>
    <property type="match status" value="1"/>
</dbReference>
<evidence type="ECO:0000259" key="12">
    <source>
        <dbReference type="Pfam" id="PF24505"/>
    </source>
</evidence>
<keyword evidence="4 8" id="KW-0732">Signal</keyword>
<dbReference type="OrthoDB" id="168404at2759"/>